<evidence type="ECO:0000259" key="1">
    <source>
        <dbReference type="Pfam" id="PF07883"/>
    </source>
</evidence>
<dbReference type="InterPro" id="IPR053146">
    <property type="entry name" value="QDO-like"/>
</dbReference>
<dbReference type="Proteomes" id="UP001500443">
    <property type="component" value="Unassembled WGS sequence"/>
</dbReference>
<dbReference type="InterPro" id="IPR013096">
    <property type="entry name" value="Cupin_2"/>
</dbReference>
<gene>
    <name evidence="2" type="ORF">GCM10009802_49650</name>
</gene>
<evidence type="ECO:0000313" key="2">
    <source>
        <dbReference type="EMBL" id="GAA2139638.1"/>
    </source>
</evidence>
<dbReference type="PANTHER" id="PTHR36440">
    <property type="entry name" value="PUTATIVE (AFU_ORTHOLOGUE AFUA_8G07350)-RELATED"/>
    <property type="match status" value="1"/>
</dbReference>
<accession>A0ABN2ZBI7</accession>
<dbReference type="Pfam" id="PF07883">
    <property type="entry name" value="Cupin_2"/>
    <property type="match status" value="1"/>
</dbReference>
<dbReference type="InterPro" id="IPR014710">
    <property type="entry name" value="RmlC-like_jellyroll"/>
</dbReference>
<organism evidence="2 3">
    <name type="scientific">Streptomyces synnematoformans</name>
    <dbReference type="NCBI Taxonomy" id="415721"/>
    <lineage>
        <taxon>Bacteria</taxon>
        <taxon>Bacillati</taxon>
        <taxon>Actinomycetota</taxon>
        <taxon>Actinomycetes</taxon>
        <taxon>Kitasatosporales</taxon>
        <taxon>Streptomycetaceae</taxon>
        <taxon>Streptomyces</taxon>
    </lineage>
</organism>
<dbReference type="RefSeq" id="WP_027755383.1">
    <property type="nucleotide sequence ID" value="NZ_BAAAPF010000210.1"/>
</dbReference>
<dbReference type="EMBL" id="BAAAPF010000210">
    <property type="protein sequence ID" value="GAA2139638.1"/>
    <property type="molecule type" value="Genomic_DNA"/>
</dbReference>
<proteinExistence type="predicted"/>
<dbReference type="Gene3D" id="2.60.120.10">
    <property type="entry name" value="Jelly Rolls"/>
    <property type="match status" value="1"/>
</dbReference>
<protein>
    <submittedName>
        <fullName evidence="2">Cupin domain-containing protein</fullName>
    </submittedName>
</protein>
<dbReference type="PANTHER" id="PTHR36440:SF1">
    <property type="entry name" value="PUTATIVE (AFU_ORTHOLOGUE AFUA_8G07350)-RELATED"/>
    <property type="match status" value="1"/>
</dbReference>
<dbReference type="SUPFAM" id="SSF51182">
    <property type="entry name" value="RmlC-like cupins"/>
    <property type="match status" value="1"/>
</dbReference>
<feature type="domain" description="Cupin type-2" evidence="1">
    <location>
        <begin position="37"/>
        <end position="122"/>
    </location>
</feature>
<dbReference type="InterPro" id="IPR011051">
    <property type="entry name" value="RmlC_Cupin_sf"/>
</dbReference>
<reference evidence="2 3" key="1">
    <citation type="journal article" date="2019" name="Int. J. Syst. Evol. Microbiol.">
        <title>The Global Catalogue of Microorganisms (GCM) 10K type strain sequencing project: providing services to taxonomists for standard genome sequencing and annotation.</title>
        <authorList>
            <consortium name="The Broad Institute Genomics Platform"/>
            <consortium name="The Broad Institute Genome Sequencing Center for Infectious Disease"/>
            <person name="Wu L."/>
            <person name="Ma J."/>
        </authorList>
    </citation>
    <scope>NUCLEOTIDE SEQUENCE [LARGE SCALE GENOMIC DNA]</scope>
    <source>
        <strain evidence="2 3">JCM 15481</strain>
    </source>
</reference>
<comment type="caution">
    <text evidence="2">The sequence shown here is derived from an EMBL/GenBank/DDBJ whole genome shotgun (WGS) entry which is preliminary data.</text>
</comment>
<sequence length="170" mass="18910">MTSLVVPPGQGRKLITKAQEVTFKVTGADNGFASTFEVIVPPGFDVGAHVHQDAKEFFYVLDGELELFAFEPVTRTGDTWHDWQSPDGGKPLRAGPGSCMFVDSGTPHAFRNPTDTPTRMLFQSSPPPDHERYFEEICEIFSSGETVDPVAVQQMRDRYDVNQITPLRYG</sequence>
<name>A0ABN2ZBI7_9ACTN</name>
<evidence type="ECO:0000313" key="3">
    <source>
        <dbReference type="Proteomes" id="UP001500443"/>
    </source>
</evidence>
<keyword evidence="3" id="KW-1185">Reference proteome</keyword>